<name>A0AAV1JVP6_9NEOP</name>
<gene>
    <name evidence="14" type="ORF">LNINA_LOCUS11850</name>
</gene>
<keyword evidence="7 11" id="KW-0560">Oxidoreductase</keyword>
<evidence type="ECO:0000256" key="2">
    <source>
        <dbReference type="ARBA" id="ARBA00007502"/>
    </source>
</evidence>
<feature type="compositionally biased region" description="Polar residues" evidence="12">
    <location>
        <begin position="1447"/>
        <end position="1476"/>
    </location>
</feature>
<feature type="region of interest" description="Disordered" evidence="12">
    <location>
        <begin position="368"/>
        <end position="412"/>
    </location>
</feature>
<feature type="compositionally biased region" description="Basic and acidic residues" evidence="12">
    <location>
        <begin position="1536"/>
        <end position="1559"/>
    </location>
</feature>
<dbReference type="InterPro" id="IPR040175">
    <property type="entry name" value="TET1/2/3"/>
</dbReference>
<comment type="cofactor">
    <cofactor evidence="11">
        <name>Fe(2+)</name>
        <dbReference type="ChEBI" id="CHEBI:29033"/>
    </cofactor>
    <text evidence="11">Binds 1 Fe(2+) ion per subunit.</text>
</comment>
<protein>
    <recommendedName>
        <fullName evidence="11">Methylcytosine dioxygenase TET</fullName>
        <ecNumber evidence="11">1.14.11.80</ecNumber>
    </recommendedName>
</protein>
<feature type="region of interest" description="Disordered" evidence="12">
    <location>
        <begin position="1446"/>
        <end position="1654"/>
    </location>
</feature>
<evidence type="ECO:0000256" key="3">
    <source>
        <dbReference type="ARBA" id="ARBA00022454"/>
    </source>
</evidence>
<keyword evidence="3" id="KW-0158">Chromosome</keyword>
<evidence type="ECO:0000256" key="9">
    <source>
        <dbReference type="ARBA" id="ARBA00047840"/>
    </source>
</evidence>
<feature type="region of interest" description="Disordered" evidence="12">
    <location>
        <begin position="1"/>
        <end position="74"/>
    </location>
</feature>
<feature type="region of interest" description="Disordered" evidence="12">
    <location>
        <begin position="220"/>
        <end position="318"/>
    </location>
</feature>
<sequence>MVTLPESYRGRKPLGGTVVAPVGLSPGPAAASPGPAAPAAPSPSPATTPAMKQEHPSQPMAPMPFYAGDPNRFPTTWQTDPSQGWQNQFIQQLPTQTGQTTLDYQGNHTPYATSPHYQANTTYTVQNVATTFDVTSNTYYQTGVQAVPTPRPPSNRGAYTPVPSPRAPHYTTEYQQQYAQQAPTTGVTSGNESRPASAASYQSAVPTTAAPVYTVSQQNYERSEYSSEHSEDYNNGGDNTTNDSNNDGDRQEQSSQNGQHSGNAEPGYLQGSNGPRASLDCSGYSGGYTSGQHSDNSQSQNQNEWQQRQWHNQRIQNQQQINQIQNQQQQLQNQINYQNQQIQNQQMQNQQMQNQQIQNQQIQNQQMQNQQMQNQQMQNQQLQNQQMQNQQLQNQQMQQQRQEESEQQMFSQSDRVNLNSRLKTMILNKQNHTRDGTNTPPDKGDPGEGPPRGLDDRKGCVSIADDRNTTGHFLSYSHHLRGNYHIGDQVYPVAGNYSQNAHVYRTGEFGGGGHHVWEGGTQVSRDYNKHNSSDQTKAPQKLPSYSDMRGQYNSYTNVQYDAQKCTEMYGSDNVSFSQQTDSKDFQSKMLIGPVSEMNQQNCATSRDVNAQKRAYDREAYDAKFKHPSAPLIPKIEAPDTYPYQKEEKKEPHRMAKNVYPIQNSIDPQRDYQNGLVQRPHHSVLPPISTIKNETFVQKPQTFQHFQNYPQDRRQEVSENYAQMPRLHENAAFQRYQRNMETKINIDNDNRRSFNDTGEPKPPYYIEQIKSEHSPPGHKIYKNINFGPPRNEPYMFAGDGGPVAIRNEAGYACCRQGSTKKPPPEHLRDGACPGLQTKDEILEGDSETDKPDPKTPTKPNSQTLDAQAKNPKENQFNYSKEYLDNLERLRNNSRTEVPDCNCFPVDKNPPEPGSYYTHLGAASSLTELRKDLEARTGLSGKELRIEKICYTGKEGKTAQGCPMAKWVIRRANYTEKVLVVVKFRNGHKCATAWIVVCLVAWEGIPQSEADLDYTLLSHKLNRYGLPTTRRCATNENRTCACQGLDPEACGASYSFGCSWSMYYNGCKYARSKTVRKFRLSVKTEESEIEERMHVLATLLSPLYMNLAPRSFENQCQFEKEASDCRLGFKPGRPFSGVTACIDFCAHAHRDLHNMNNGCTAVVTLSRHRALTPPADEQLHVLPLYVLDSTDEFGSKEGQEEKMKNGALQVLDKYQMEVRVRSVPLQPCRRHGKKRKDEDNSESNSSTNTPQASPGNQKKCPTPSPKTPQPNDTRNIASPRSQNSASPRAGTPLNQSNTSAFQPNPNSAHYNSAFVNPNIHNGNPNLINPNMSNPALLDMASMIDNFTDAQLQSNQISSTVLDSPYNSFDQSYNLHSQNNLYNASHTSPMVDPNCQNQNPSQNLPSFAGMQKREQFSTPSVTDMNNTQNQWHDFANPEMFSNIVKEDPDSTTAHLNMTPTNYSPDSNRSEPNNDQLKNTPETDKQSLIPDLNQKLPDFDIPNSPRVTDMSLRPHNTPESPSHIGDNKSPISNESPTSIDARKSVWKSPEHRNWDPTKLKDAGDNENAVFRVPKSRPPSRSHVNLPENLDQSTFLKPYPPSERPQLSQGYDHRSPYDARGPQTPTTQSNFTINHEETNQNTSQNKSEQAPNNYPTNQNAYGNQSPVQNYNNYPTVGNAYAFPSNPYGHFNPYENSYNEYYYNAEKYKREELIRNSHCYNSYGYQYNPNFPPNFYQNPSPNWCQSSPNWCIYPPPFSIPYPPEPPKAEPIGEVTGVSDNLDCFKDSQMGGVAIALGHGSVLFECAKHEMHSTTAVKNPNRSNPTRISLVFYQHRNLNRPKHGLEEWEEKMRLKKLGLNPPTPGTPGPNSNTVSPASTPGPEQRRTPNSEKWKNNENYIPGGYSSLSALVEATNVAKKKGQIMLRADTQTTMSWTTLFPMHPCTVTGPYQESGT</sequence>
<feature type="compositionally biased region" description="Basic and acidic residues" evidence="12">
    <location>
        <begin position="221"/>
        <end position="232"/>
    </location>
</feature>
<evidence type="ECO:0000256" key="4">
    <source>
        <dbReference type="ARBA" id="ARBA00022723"/>
    </source>
</evidence>
<feature type="compositionally biased region" description="Low complexity" evidence="12">
    <location>
        <begin position="290"/>
        <end position="318"/>
    </location>
</feature>
<feature type="compositionally biased region" description="Basic and acidic residues" evidence="12">
    <location>
        <begin position="1876"/>
        <end position="1888"/>
    </location>
</feature>
<dbReference type="SMART" id="SM01333">
    <property type="entry name" value="Tet_JBP"/>
    <property type="match status" value="1"/>
</dbReference>
<reference evidence="14 15" key="1">
    <citation type="submission" date="2023-11" db="EMBL/GenBank/DDBJ databases">
        <authorList>
            <person name="Okamura Y."/>
        </authorList>
    </citation>
    <scope>NUCLEOTIDE SEQUENCE [LARGE SCALE GENOMIC DNA]</scope>
</reference>
<feature type="region of interest" description="Disordered" evidence="12">
    <location>
        <begin position="1220"/>
        <end position="1314"/>
    </location>
</feature>
<evidence type="ECO:0000256" key="8">
    <source>
        <dbReference type="ARBA" id="ARBA00023004"/>
    </source>
</evidence>
<keyword evidence="5 11" id="KW-0862">Zinc</keyword>
<dbReference type="InterPro" id="IPR024779">
    <property type="entry name" value="2OGFeDO_JBP1/TET_oxygenase_dom"/>
</dbReference>
<evidence type="ECO:0000256" key="7">
    <source>
        <dbReference type="ARBA" id="ARBA00023002"/>
    </source>
</evidence>
<accession>A0AAV1JVP6</accession>
<feature type="compositionally biased region" description="Polar residues" evidence="12">
    <location>
        <begin position="1525"/>
        <end position="1534"/>
    </location>
</feature>
<dbReference type="GO" id="GO:0045944">
    <property type="term" value="P:positive regulation of transcription by RNA polymerase II"/>
    <property type="evidence" value="ECO:0007669"/>
    <property type="project" value="TreeGrafter"/>
</dbReference>
<comment type="function">
    <text evidence="11">Dioxygenase that catalyzes the conversion of the modified genomic base 5-methylcytosine (5mC) into 5-hydroxymethylcytosine (5hmC) and plays a key role in epigenetic chromatin reprogramming during embryonic development.</text>
</comment>
<keyword evidence="15" id="KW-1185">Reference proteome</keyword>
<evidence type="ECO:0000256" key="11">
    <source>
        <dbReference type="RuleBase" id="RU367064"/>
    </source>
</evidence>
<evidence type="ECO:0000256" key="12">
    <source>
        <dbReference type="SAM" id="MobiDB-lite"/>
    </source>
</evidence>
<evidence type="ECO:0000256" key="10">
    <source>
        <dbReference type="ARBA" id="ARBA00049431"/>
    </source>
</evidence>
<feature type="compositionally biased region" description="Polar residues" evidence="12">
    <location>
        <begin position="183"/>
        <end position="206"/>
    </location>
</feature>
<comment type="catalytic activity">
    <reaction evidence="10 11">
        <text>a 5-hydroxymethyl-2'-deoxycytidine in DNA + 2-oxoglutarate + O2 = a 5-formyl-2'-deoxycytidine in DNA + succinate + CO2 + H2O</text>
        <dbReference type="Rhea" id="RHEA:53828"/>
        <dbReference type="Rhea" id="RHEA-COMP:13315"/>
        <dbReference type="Rhea" id="RHEA-COMP:13656"/>
        <dbReference type="ChEBI" id="CHEBI:15377"/>
        <dbReference type="ChEBI" id="CHEBI:15379"/>
        <dbReference type="ChEBI" id="CHEBI:16526"/>
        <dbReference type="ChEBI" id="CHEBI:16810"/>
        <dbReference type="ChEBI" id="CHEBI:30031"/>
        <dbReference type="ChEBI" id="CHEBI:136731"/>
        <dbReference type="ChEBI" id="CHEBI:137731"/>
        <dbReference type="EC" id="1.14.11.80"/>
    </reaction>
</comment>
<evidence type="ECO:0000259" key="13">
    <source>
        <dbReference type="SMART" id="SM01333"/>
    </source>
</evidence>
<feature type="compositionally biased region" description="Low complexity" evidence="12">
    <location>
        <begin position="25"/>
        <end position="34"/>
    </location>
</feature>
<dbReference type="PANTHER" id="PTHR23358:SF6">
    <property type="entry name" value="METHYLCYTOSINE DIOXYGENASE TET"/>
    <property type="match status" value="1"/>
</dbReference>
<evidence type="ECO:0000313" key="14">
    <source>
        <dbReference type="EMBL" id="CAK1552821.1"/>
    </source>
</evidence>
<keyword evidence="6 11" id="KW-0223">Dioxygenase</keyword>
<evidence type="ECO:0000313" key="15">
    <source>
        <dbReference type="Proteomes" id="UP001497472"/>
    </source>
</evidence>
<feature type="compositionally biased region" description="Polar residues" evidence="12">
    <location>
        <begin position="253"/>
        <end position="262"/>
    </location>
</feature>
<organism evidence="14 15">
    <name type="scientific">Leptosia nina</name>
    <dbReference type="NCBI Taxonomy" id="320188"/>
    <lineage>
        <taxon>Eukaryota</taxon>
        <taxon>Metazoa</taxon>
        <taxon>Ecdysozoa</taxon>
        <taxon>Arthropoda</taxon>
        <taxon>Hexapoda</taxon>
        <taxon>Insecta</taxon>
        <taxon>Pterygota</taxon>
        <taxon>Neoptera</taxon>
        <taxon>Endopterygota</taxon>
        <taxon>Lepidoptera</taxon>
        <taxon>Glossata</taxon>
        <taxon>Ditrysia</taxon>
        <taxon>Papilionoidea</taxon>
        <taxon>Pieridae</taxon>
        <taxon>Pierinae</taxon>
        <taxon>Leptosia</taxon>
    </lineage>
</organism>
<feature type="region of interest" description="Disordered" evidence="12">
    <location>
        <begin position="428"/>
        <end position="456"/>
    </location>
</feature>
<feature type="region of interest" description="Disordered" evidence="12">
    <location>
        <begin position="528"/>
        <end position="547"/>
    </location>
</feature>
<comment type="subcellular location">
    <subcellularLocation>
        <location evidence="1">Chromosome</location>
    </subcellularLocation>
</comment>
<comment type="similarity">
    <text evidence="2 11">Belongs to the TET family.</text>
</comment>
<dbReference type="Proteomes" id="UP001497472">
    <property type="component" value="Unassembled WGS sequence"/>
</dbReference>
<feature type="compositionally biased region" description="Low complexity" evidence="12">
    <location>
        <begin position="368"/>
        <end position="400"/>
    </location>
</feature>
<evidence type="ECO:0000256" key="6">
    <source>
        <dbReference type="ARBA" id="ARBA00022964"/>
    </source>
</evidence>
<dbReference type="GO" id="GO:0070579">
    <property type="term" value="F:DNA 5-methylcytosine dioxygenase activity"/>
    <property type="evidence" value="ECO:0007669"/>
    <property type="project" value="UniProtKB-UniRule"/>
</dbReference>
<dbReference type="GO" id="GO:0141166">
    <property type="term" value="P:chromosomal 5-methylcytosine DNA demethylation pathway"/>
    <property type="evidence" value="ECO:0007669"/>
    <property type="project" value="UniProtKB-UniRule"/>
</dbReference>
<feature type="region of interest" description="Disordered" evidence="12">
    <location>
        <begin position="842"/>
        <end position="874"/>
    </location>
</feature>
<feature type="compositionally biased region" description="Pro residues" evidence="12">
    <location>
        <begin position="35"/>
        <end position="46"/>
    </location>
</feature>
<keyword evidence="4 11" id="KW-0479">Metal-binding</keyword>
<comment type="cofactor">
    <cofactor evidence="11">
        <name>Zn(2+)</name>
        <dbReference type="ChEBI" id="CHEBI:29105"/>
    </cofactor>
    <text evidence="11">The zinc ions have a structural role.</text>
</comment>
<dbReference type="CDD" id="cd18892">
    <property type="entry name" value="TET"/>
    <property type="match status" value="1"/>
</dbReference>
<dbReference type="EC" id="1.14.11.80" evidence="11"/>
<comment type="catalytic activity">
    <reaction evidence="9 11">
        <text>a 5-formyl-2'-deoxycytidine in DNA + 2-oxoglutarate + O2 = a 5-carboxyl-2'-deoxycytidine in DNA + succinate + CO2 + H(+)</text>
        <dbReference type="Rhea" id="RHEA:53832"/>
        <dbReference type="Rhea" id="RHEA-COMP:13656"/>
        <dbReference type="Rhea" id="RHEA-COMP:13657"/>
        <dbReference type="ChEBI" id="CHEBI:15378"/>
        <dbReference type="ChEBI" id="CHEBI:15379"/>
        <dbReference type="ChEBI" id="CHEBI:16526"/>
        <dbReference type="ChEBI" id="CHEBI:16810"/>
        <dbReference type="ChEBI" id="CHEBI:30031"/>
        <dbReference type="ChEBI" id="CHEBI:137731"/>
        <dbReference type="ChEBI" id="CHEBI:137732"/>
        <dbReference type="EC" id="1.14.11.80"/>
    </reaction>
</comment>
<feature type="domain" description="Methylcytosine dioxygenase TET1-3 oxygenase" evidence="13">
    <location>
        <begin position="1057"/>
        <end position="1829"/>
    </location>
</feature>
<evidence type="ECO:0000256" key="1">
    <source>
        <dbReference type="ARBA" id="ARBA00004286"/>
    </source>
</evidence>
<feature type="compositionally biased region" description="Basic and acidic residues" evidence="12">
    <location>
        <begin position="842"/>
        <end position="854"/>
    </location>
</feature>
<dbReference type="GO" id="GO:0040029">
    <property type="term" value="P:epigenetic regulation of gene expression"/>
    <property type="evidence" value="ECO:0007669"/>
    <property type="project" value="InterPro"/>
</dbReference>
<feature type="region of interest" description="Disordered" evidence="12">
    <location>
        <begin position="1850"/>
        <end position="1890"/>
    </location>
</feature>
<dbReference type="GO" id="GO:0005694">
    <property type="term" value="C:chromosome"/>
    <property type="evidence" value="ECO:0007669"/>
    <property type="project" value="UniProtKB-SubCell"/>
</dbReference>
<dbReference type="PANTHER" id="PTHR23358">
    <property type="entry name" value="METHYLCYTOSINE DIOXYGENASE TET"/>
    <property type="match status" value="1"/>
</dbReference>
<dbReference type="InterPro" id="IPR046942">
    <property type="entry name" value="TET_oxygenase"/>
</dbReference>
<dbReference type="Pfam" id="PF12851">
    <property type="entry name" value="Tet_JBP"/>
    <property type="match status" value="1"/>
</dbReference>
<evidence type="ECO:0000256" key="5">
    <source>
        <dbReference type="ARBA" id="ARBA00022833"/>
    </source>
</evidence>
<feature type="compositionally biased region" description="Polar residues" evidence="12">
    <location>
        <begin position="1618"/>
        <end position="1654"/>
    </location>
</feature>
<feature type="compositionally biased region" description="Polar residues" evidence="12">
    <location>
        <begin position="1267"/>
        <end position="1314"/>
    </location>
</feature>
<feature type="region of interest" description="Disordered" evidence="12">
    <location>
        <begin position="144"/>
        <end position="206"/>
    </location>
</feature>
<feature type="compositionally biased region" description="Low complexity" evidence="12">
    <location>
        <begin position="233"/>
        <end position="245"/>
    </location>
</feature>
<dbReference type="GO" id="GO:0008270">
    <property type="term" value="F:zinc ion binding"/>
    <property type="evidence" value="ECO:0007669"/>
    <property type="project" value="UniProtKB-UniRule"/>
</dbReference>
<proteinExistence type="inferred from homology"/>
<keyword evidence="8 11" id="KW-0408">Iron</keyword>
<dbReference type="EMBL" id="CAVLEF010000163">
    <property type="protein sequence ID" value="CAK1552821.1"/>
    <property type="molecule type" value="Genomic_DNA"/>
</dbReference>
<dbReference type="GO" id="GO:0005634">
    <property type="term" value="C:nucleus"/>
    <property type="evidence" value="ECO:0007669"/>
    <property type="project" value="UniProtKB-UniRule"/>
</dbReference>
<comment type="caution">
    <text evidence="14">The sequence shown here is derived from an EMBL/GenBank/DDBJ whole genome shotgun (WGS) entry which is preliminary data.</text>
</comment>
<comment type="catalytic activity">
    <reaction evidence="11">
        <text>a 5-methyl-2'-deoxycytidine in DNA + 2-oxoglutarate + O2 = a 5-hydroxymethyl-2'-deoxycytidine in DNA + succinate + CO2</text>
        <dbReference type="Rhea" id="RHEA:52636"/>
        <dbReference type="Rhea" id="RHEA-COMP:11370"/>
        <dbReference type="Rhea" id="RHEA-COMP:13315"/>
        <dbReference type="ChEBI" id="CHEBI:15379"/>
        <dbReference type="ChEBI" id="CHEBI:16526"/>
        <dbReference type="ChEBI" id="CHEBI:16810"/>
        <dbReference type="ChEBI" id="CHEBI:30031"/>
        <dbReference type="ChEBI" id="CHEBI:85454"/>
        <dbReference type="ChEBI" id="CHEBI:136731"/>
        <dbReference type="EC" id="1.14.11.80"/>
    </reaction>
</comment>